<organism evidence="2 3">
    <name type="scientific">Pichia californica</name>
    <dbReference type="NCBI Taxonomy" id="460514"/>
    <lineage>
        <taxon>Eukaryota</taxon>
        <taxon>Fungi</taxon>
        <taxon>Dikarya</taxon>
        <taxon>Ascomycota</taxon>
        <taxon>Saccharomycotina</taxon>
        <taxon>Pichiomycetes</taxon>
        <taxon>Pichiales</taxon>
        <taxon>Pichiaceae</taxon>
        <taxon>Pichia</taxon>
    </lineage>
</organism>
<gene>
    <name evidence="2" type="primary">BPL1</name>
    <name evidence="2" type="ORF">C6P40_004752</name>
</gene>
<dbReference type="Pfam" id="PF03099">
    <property type="entry name" value="BPL_LplA_LipB"/>
    <property type="match status" value="1"/>
</dbReference>
<accession>A0A9P6WQ15</accession>
<dbReference type="AlphaFoldDB" id="A0A9P6WQ15"/>
<dbReference type="InterPro" id="IPR019197">
    <property type="entry name" value="Biotin-prot_ligase_N"/>
</dbReference>
<evidence type="ECO:0000259" key="1">
    <source>
        <dbReference type="PROSITE" id="PS51733"/>
    </source>
</evidence>
<feature type="domain" description="BPL/LPL catalytic" evidence="1">
    <location>
        <begin position="374"/>
        <end position="595"/>
    </location>
</feature>
<proteinExistence type="predicted"/>
<dbReference type="CDD" id="cd03144">
    <property type="entry name" value="GATase1_ScBLP_like"/>
    <property type="match status" value="1"/>
</dbReference>
<keyword evidence="3" id="KW-1185">Reference proteome</keyword>
<dbReference type="Gene3D" id="3.40.50.880">
    <property type="match status" value="1"/>
</dbReference>
<dbReference type="PANTHER" id="PTHR12835">
    <property type="entry name" value="BIOTIN PROTEIN LIGASE"/>
    <property type="match status" value="1"/>
</dbReference>
<dbReference type="OrthoDB" id="10250105at2759"/>
<dbReference type="GO" id="GO:0005737">
    <property type="term" value="C:cytoplasm"/>
    <property type="evidence" value="ECO:0007669"/>
    <property type="project" value="TreeGrafter"/>
</dbReference>
<name>A0A9P6WQ15_9ASCO</name>
<dbReference type="InterPro" id="IPR029062">
    <property type="entry name" value="Class_I_gatase-like"/>
</dbReference>
<dbReference type="GO" id="GO:0004077">
    <property type="term" value="F:biotin--[biotin carboxyl-carrier protein] ligase activity"/>
    <property type="evidence" value="ECO:0007669"/>
    <property type="project" value="TreeGrafter"/>
</dbReference>
<dbReference type="PANTHER" id="PTHR12835:SF5">
    <property type="entry name" value="BIOTIN--PROTEIN LIGASE"/>
    <property type="match status" value="1"/>
</dbReference>
<dbReference type="EMBL" id="PUHW01000007">
    <property type="protein sequence ID" value="KAG0691146.1"/>
    <property type="molecule type" value="Genomic_DNA"/>
</dbReference>
<dbReference type="InterPro" id="IPR004143">
    <property type="entry name" value="BPL_LPL_catalytic"/>
</dbReference>
<sequence>MSNLNVLVYNGPGTTPNCVNQCLDSFRLLLSPYYAVSPVTERALREQPWEPKTAALIIPGGADLPMCKAFRGTINDRIKNFVSKGGLYIGICSGAYYSSSRCEFEVGNPEMEVSGARDLKFFPDVCRGGVISGFSYSNETGAKVIEVSVNSDLLHGLPKYVHLYLNGGGMFVNAHKYPNVEILASYEDNLDVNEEDEINGKKAATVLCTVGRGKALLFGPHPEFNPALMKEDPEVPAFTQVMKSLKVTNKTRIEFLRECVKKLGLKVNEKEYSRPKLTPLFLTSMDKKSATELISNLESNLSYQIQNIIDLGKDKIAVNKTVQYIHKNPTDDIQEDPELAIKNLYLCDAELPDKSITPYFDLKYFEECLLTYYKESGQELTPESQGFTFIYGEVVTSTSVLMDINYRWLPLLPAGFTITGTVQVLGKGRSGNHWVNPRGVLPVSSLFKLPVRLAQIAPVVFVQYLCSMAYSQAVLEYDIGYDEIPIKIKWPNDIYIKLPKYVGKPIDKNSKDVTHVKIGGILVNTNVFDGNYYLIVGVGLNVSSDAPTTSVNTVIDAMNDNYKHTGSDKRLKHINNEKLLAKYLTIFNQMFEKFKYTGFKPFLNDYYKLWFHSNQIVTLNDEGGIKAEIFGITPDWGMLMVKDIKTGNVFQLQPDGNSFDMFNGLISQKR</sequence>
<dbReference type="SUPFAM" id="SSF52317">
    <property type="entry name" value="Class I glutamine amidotransferase-like"/>
    <property type="match status" value="1"/>
</dbReference>
<comment type="caution">
    <text evidence="2">The sequence shown here is derived from an EMBL/GenBank/DDBJ whole genome shotgun (WGS) entry which is preliminary data.</text>
</comment>
<protein>
    <submittedName>
        <fullName evidence="2">Biotin holocarboxylase synthetase</fullName>
    </submittedName>
</protein>
<dbReference type="Pfam" id="PF09825">
    <property type="entry name" value="BPL_N"/>
    <property type="match status" value="1"/>
</dbReference>
<reference evidence="2" key="1">
    <citation type="submission" date="2020-11" db="EMBL/GenBank/DDBJ databases">
        <title>Kefir isolates.</title>
        <authorList>
            <person name="Marcisauskas S."/>
            <person name="Kim Y."/>
            <person name="Blasche S."/>
        </authorList>
    </citation>
    <scope>NUCLEOTIDE SEQUENCE</scope>
    <source>
        <strain evidence="2">Olga-1</strain>
    </source>
</reference>
<evidence type="ECO:0000313" key="2">
    <source>
        <dbReference type="EMBL" id="KAG0691146.1"/>
    </source>
</evidence>
<dbReference type="InterPro" id="IPR045864">
    <property type="entry name" value="aa-tRNA-synth_II/BPL/LPL"/>
</dbReference>
<evidence type="ECO:0000313" key="3">
    <source>
        <dbReference type="Proteomes" id="UP000697127"/>
    </source>
</evidence>
<dbReference type="SUPFAM" id="SSF55681">
    <property type="entry name" value="Class II aaRS and biotin synthetases"/>
    <property type="match status" value="1"/>
</dbReference>
<dbReference type="Proteomes" id="UP000697127">
    <property type="component" value="Unassembled WGS sequence"/>
</dbReference>
<dbReference type="PROSITE" id="PS51733">
    <property type="entry name" value="BPL_LPL_CATALYTIC"/>
    <property type="match status" value="1"/>
</dbReference>
<dbReference type="Gene3D" id="3.30.930.10">
    <property type="entry name" value="Bira Bifunctional Protein, Domain 2"/>
    <property type="match status" value="1"/>
</dbReference>